<protein>
    <submittedName>
        <fullName evidence="7">Recombinase</fullName>
    </submittedName>
</protein>
<dbReference type="Pfam" id="PF00239">
    <property type="entry name" value="Resolvase"/>
    <property type="match status" value="1"/>
</dbReference>
<keyword evidence="7" id="KW-0614">Plasmid</keyword>
<dbReference type="Gene3D" id="1.10.10.60">
    <property type="entry name" value="Homeodomain-like"/>
    <property type="match status" value="1"/>
</dbReference>
<keyword evidence="2" id="KW-0238">DNA-binding</keyword>
<evidence type="ECO:0000313" key="7">
    <source>
        <dbReference type="EMBL" id="AAO06159.1"/>
    </source>
</evidence>
<dbReference type="GO" id="GO:0003677">
    <property type="term" value="F:DNA binding"/>
    <property type="evidence" value="ECO:0007669"/>
    <property type="project" value="UniProtKB-KW"/>
</dbReference>
<dbReference type="PROSITE" id="PS00397">
    <property type="entry name" value="RECOMBINASES_1"/>
    <property type="match status" value="1"/>
</dbReference>
<proteinExistence type="predicted"/>
<dbReference type="PANTHER" id="PTHR30461">
    <property type="entry name" value="DNA-INVERTASE FROM LAMBDOID PROPHAGE"/>
    <property type="match status" value="1"/>
</dbReference>
<dbReference type="OrthoDB" id="9797501at2"/>
<evidence type="ECO:0000256" key="1">
    <source>
        <dbReference type="ARBA" id="ARBA00022908"/>
    </source>
</evidence>
<dbReference type="SUPFAM" id="SSF53041">
    <property type="entry name" value="Resolvase-like"/>
    <property type="match status" value="1"/>
</dbReference>
<evidence type="ECO:0000256" key="5">
    <source>
        <dbReference type="PROSITE-ProRule" id="PRU10137"/>
    </source>
</evidence>
<organism evidence="7 8">
    <name type="scientific">Staphylococcus epidermidis (strain ATCC 12228 / FDA PCI 1200)</name>
    <dbReference type="NCBI Taxonomy" id="176280"/>
    <lineage>
        <taxon>Bacteria</taxon>
        <taxon>Bacillati</taxon>
        <taxon>Bacillota</taxon>
        <taxon>Bacilli</taxon>
        <taxon>Bacillales</taxon>
        <taxon>Staphylococcaceae</taxon>
        <taxon>Staphylococcus</taxon>
    </lineage>
</organism>
<gene>
    <name evidence="7" type="ordered locus">SE_p303</name>
</gene>
<dbReference type="Gene3D" id="3.40.50.1390">
    <property type="entry name" value="Resolvase, N-terminal catalytic domain"/>
    <property type="match status" value="1"/>
</dbReference>
<dbReference type="InterPro" id="IPR006118">
    <property type="entry name" value="Recombinase_CS"/>
</dbReference>
<evidence type="ECO:0000259" key="6">
    <source>
        <dbReference type="PROSITE" id="PS51736"/>
    </source>
</evidence>
<dbReference type="InterPro" id="IPR050639">
    <property type="entry name" value="SSR_resolvase"/>
</dbReference>
<evidence type="ECO:0000256" key="3">
    <source>
        <dbReference type="ARBA" id="ARBA00023172"/>
    </source>
</evidence>
<dbReference type="PROSITE" id="PS00398">
    <property type="entry name" value="RECOMBINASES_2"/>
    <property type="match status" value="1"/>
</dbReference>
<feature type="active site" description="O-(5'-phospho-DNA)-serine intermediate" evidence="4 5">
    <location>
        <position position="10"/>
    </location>
</feature>
<accession>A0A0H2VIQ1</accession>
<dbReference type="EMBL" id="AE015932">
    <property type="protein sequence ID" value="AAO06159.1"/>
    <property type="molecule type" value="Genomic_DNA"/>
</dbReference>
<dbReference type="GO" id="GO:0000150">
    <property type="term" value="F:DNA strand exchange activity"/>
    <property type="evidence" value="ECO:0007669"/>
    <property type="project" value="InterPro"/>
</dbReference>
<evidence type="ECO:0000313" key="8">
    <source>
        <dbReference type="Proteomes" id="UP000001411"/>
    </source>
</evidence>
<name>A0A0H2VIQ1_STAES</name>
<dbReference type="AlphaFoldDB" id="A0A0H2VIQ1"/>
<dbReference type="InterPro" id="IPR006119">
    <property type="entry name" value="Resolv_N"/>
</dbReference>
<geneLocation type="plasmid" evidence="7 8">
    <name>pSE-12228-03</name>
</geneLocation>
<dbReference type="PATRIC" id="fig|176280.10.peg.2417"/>
<feature type="domain" description="Resolvase/invertase-type recombinase catalytic" evidence="6">
    <location>
        <begin position="2"/>
        <end position="146"/>
    </location>
</feature>
<dbReference type="CDD" id="cd03768">
    <property type="entry name" value="SR_ResInv"/>
    <property type="match status" value="1"/>
</dbReference>
<dbReference type="GO" id="GO:0015074">
    <property type="term" value="P:DNA integration"/>
    <property type="evidence" value="ECO:0007669"/>
    <property type="project" value="UniProtKB-KW"/>
</dbReference>
<dbReference type="SMART" id="SM00857">
    <property type="entry name" value="Resolvase"/>
    <property type="match status" value="1"/>
</dbReference>
<sequence>MAKIGYARVSTKEQNLDLQIEYLKSHGVDDGLIFVDKGVSGGVAPEQRDGFKQLLQKARSGDTLIVYKLDRISRKYDDVQTVIKTLKDSGLNFEIGGLPNINTGNKLMDKALTDMLINLLGYVAENERAYIKERQRDGIELAKKQGRFKGKPKKYSPHSKDKYGRYIYNQIVEDLNSGMSYNAVRLKHEVGMSTVHRIAHEIEEDNNGSKYSKK</sequence>
<keyword evidence="1" id="KW-0229">DNA integration</keyword>
<evidence type="ECO:0000256" key="2">
    <source>
        <dbReference type="ARBA" id="ARBA00023125"/>
    </source>
</evidence>
<keyword evidence="3" id="KW-0233">DNA recombination</keyword>
<dbReference type="InterPro" id="IPR036162">
    <property type="entry name" value="Resolvase-like_N_sf"/>
</dbReference>
<dbReference type="Proteomes" id="UP000001411">
    <property type="component" value="Plasmid pSE-12228-03"/>
</dbReference>
<dbReference type="RefSeq" id="WP_011117528.1">
    <property type="nucleotide sequence ID" value="NC_005006.1"/>
</dbReference>
<evidence type="ECO:0000256" key="4">
    <source>
        <dbReference type="PIRSR" id="PIRSR606118-50"/>
    </source>
</evidence>
<dbReference type="PANTHER" id="PTHR30461:SF2">
    <property type="entry name" value="SERINE RECOMBINASE PINE-RELATED"/>
    <property type="match status" value="1"/>
</dbReference>
<dbReference type="KEGG" id="sep:SE_p303"/>
<dbReference type="HOGENOM" id="CLU_010686_8_3_9"/>
<dbReference type="PROSITE" id="PS51736">
    <property type="entry name" value="RECOMBINASES_3"/>
    <property type="match status" value="1"/>
</dbReference>
<reference evidence="7 8" key="1">
    <citation type="journal article" date="2003" name="Mol. Microbiol.">
        <title>Genome-based analysis of virulence genes in a non-biofilm-forming Staphylococcus epidermidis strain (ATCC 12228).</title>
        <authorList>
            <person name="Zhang Y.Q."/>
            <person name="Ren S.X."/>
            <person name="Li H.L."/>
            <person name="Wang Y.X."/>
            <person name="Fu G."/>
            <person name="Yang J."/>
            <person name="Qin Z.Q."/>
            <person name="Miao Y.G."/>
            <person name="Wang W.Y."/>
            <person name="Chen R.S."/>
            <person name="Shen Y."/>
            <person name="Chen Z."/>
            <person name="Yuan Z.H."/>
            <person name="Zhao G.P."/>
            <person name="Qu D."/>
            <person name="Danchin A."/>
            <person name="Wen Y.M."/>
        </authorList>
    </citation>
    <scope>NUCLEOTIDE SEQUENCE [LARGE SCALE GENOMIC DNA]</scope>
    <source>
        <strain evidence="8">ATCC 12228 / FDA PCI 1200</strain>
        <plasmid evidence="7 8">pSE-12228-03</plasmid>
    </source>
</reference>